<keyword evidence="1" id="KW-0472">Membrane</keyword>
<evidence type="ECO:0000313" key="3">
    <source>
        <dbReference type="Proteomes" id="UP000054874"/>
    </source>
</evidence>
<proteinExistence type="predicted"/>
<keyword evidence="3" id="KW-1185">Reference proteome</keyword>
<evidence type="ECO:0000313" key="2">
    <source>
        <dbReference type="EMBL" id="KSV57526.1"/>
    </source>
</evidence>
<comment type="caution">
    <text evidence="2">The sequence shown here is derived from an EMBL/GenBank/DDBJ whole genome shotgun (WGS) entry which is preliminary data.</text>
</comment>
<gene>
    <name evidence="2" type="ORF">ASU35_16140</name>
</gene>
<reference evidence="2 3" key="1">
    <citation type="submission" date="2015-11" db="EMBL/GenBank/DDBJ databases">
        <title>Butyribacter intestini gen. nov., sp. nov., a butyric acid-producing bacterium of the family Lachnospiraceae isolated from the human faeces.</title>
        <authorList>
            <person name="Zou Y."/>
            <person name="Xue W."/>
            <person name="Luo G."/>
            <person name="Lv M."/>
        </authorList>
    </citation>
    <scope>NUCLEOTIDE SEQUENCE [LARGE SCALE GENOMIC DNA]</scope>
    <source>
        <strain evidence="2 3">ACET-33324</strain>
    </source>
</reference>
<protein>
    <submittedName>
        <fullName evidence="2">Uncharacterized protein</fullName>
    </submittedName>
</protein>
<organism evidence="2 3">
    <name type="scientific">Acetivibrio ethanolgignens</name>
    <dbReference type="NCBI Taxonomy" id="290052"/>
    <lineage>
        <taxon>Bacteria</taxon>
        <taxon>Bacillati</taxon>
        <taxon>Bacillota</taxon>
        <taxon>Clostridia</taxon>
        <taxon>Eubacteriales</taxon>
        <taxon>Oscillospiraceae</taxon>
        <taxon>Acetivibrio</taxon>
    </lineage>
</organism>
<keyword evidence="1" id="KW-0812">Transmembrane</keyword>
<evidence type="ECO:0000256" key="1">
    <source>
        <dbReference type="SAM" id="Phobius"/>
    </source>
</evidence>
<name>A0A0V8QB94_9FIRM</name>
<feature type="transmembrane region" description="Helical" evidence="1">
    <location>
        <begin position="12"/>
        <end position="30"/>
    </location>
</feature>
<accession>A0A0V8QB94</accession>
<dbReference type="Proteomes" id="UP000054874">
    <property type="component" value="Unassembled WGS sequence"/>
</dbReference>
<dbReference type="AlphaFoldDB" id="A0A0V8QB94"/>
<dbReference type="STRING" id="290052.ASU35_16140"/>
<sequence length="231" mass="27449">MNWLIEPANRNTNIFTLLTVVLSGLISWFISAKYFTKGNRENLRVSLLYPMKQIIEESYSWKNYQKLVCISKEYSAKYLKKSEVKIVSKLLDSYKEVCRYDYDFVCADSLFSYFKKKLEENKIVLKYEPIYVDGELVDVDFPTDLLYMTDDLARIINIHPPQYETEACCEKVVMIFNSYCKMCYEHEPIVYFDDKSFQEVINESDVSKAWDEKFEKLEYAKNDFLSMDVLK</sequence>
<keyword evidence="1" id="KW-1133">Transmembrane helix</keyword>
<dbReference type="EMBL" id="LNAM01000217">
    <property type="protein sequence ID" value="KSV57526.1"/>
    <property type="molecule type" value="Genomic_DNA"/>
</dbReference>